<dbReference type="Proteomes" id="UP000606786">
    <property type="component" value="Unassembled WGS sequence"/>
</dbReference>
<gene>
    <name evidence="1" type="ORF">CCAP1982_LOCUS8989</name>
</gene>
<dbReference type="AlphaFoldDB" id="A0A811UP56"/>
<protein>
    <submittedName>
        <fullName evidence="1">(Mediterranean fruit fly) hypothetical protein</fullName>
    </submittedName>
</protein>
<accession>A0A811UP56</accession>
<comment type="caution">
    <text evidence="1">The sequence shown here is derived from an EMBL/GenBank/DDBJ whole genome shotgun (WGS) entry which is preliminary data.</text>
</comment>
<reference evidence="1" key="1">
    <citation type="submission" date="2020-11" db="EMBL/GenBank/DDBJ databases">
        <authorList>
            <person name="Whitehead M."/>
        </authorList>
    </citation>
    <scope>NUCLEOTIDE SEQUENCE</scope>
    <source>
        <strain evidence="1">EGII</strain>
    </source>
</reference>
<name>A0A811UP56_CERCA</name>
<sequence length="122" mass="14350">MSAQTLVGEVVADTMLENNKRVMFKVKLFDCPLIPSLTLWKALLADLEVSADNTHTVLHSAYWVCLEPFQRRRLKSSIDLNRHPNGIRRESDGFWWVSRENFKVKINMQRNGEIHKEYRYTV</sequence>
<evidence type="ECO:0000313" key="1">
    <source>
        <dbReference type="EMBL" id="CAD7000511.1"/>
    </source>
</evidence>
<dbReference type="EMBL" id="CAJHJT010000012">
    <property type="protein sequence ID" value="CAD7000511.1"/>
    <property type="molecule type" value="Genomic_DNA"/>
</dbReference>
<keyword evidence="2" id="KW-1185">Reference proteome</keyword>
<organism evidence="1 2">
    <name type="scientific">Ceratitis capitata</name>
    <name type="common">Mediterranean fruit fly</name>
    <name type="synonym">Tephritis capitata</name>
    <dbReference type="NCBI Taxonomy" id="7213"/>
    <lineage>
        <taxon>Eukaryota</taxon>
        <taxon>Metazoa</taxon>
        <taxon>Ecdysozoa</taxon>
        <taxon>Arthropoda</taxon>
        <taxon>Hexapoda</taxon>
        <taxon>Insecta</taxon>
        <taxon>Pterygota</taxon>
        <taxon>Neoptera</taxon>
        <taxon>Endopterygota</taxon>
        <taxon>Diptera</taxon>
        <taxon>Brachycera</taxon>
        <taxon>Muscomorpha</taxon>
        <taxon>Tephritoidea</taxon>
        <taxon>Tephritidae</taxon>
        <taxon>Ceratitis</taxon>
        <taxon>Ceratitis</taxon>
    </lineage>
</organism>
<evidence type="ECO:0000313" key="2">
    <source>
        <dbReference type="Proteomes" id="UP000606786"/>
    </source>
</evidence>
<proteinExistence type="predicted"/>